<keyword evidence="3" id="KW-1185">Reference proteome</keyword>
<evidence type="ECO:0000313" key="2">
    <source>
        <dbReference type="EMBL" id="PUU73371.1"/>
    </source>
</evidence>
<gene>
    <name evidence="2" type="ORF">B9Z19DRAFT_1004678</name>
</gene>
<dbReference type="OrthoDB" id="2253354at2759"/>
<feature type="compositionally biased region" description="Basic and acidic residues" evidence="1">
    <location>
        <begin position="188"/>
        <end position="206"/>
    </location>
</feature>
<dbReference type="InterPro" id="IPR035213">
    <property type="entry name" value="DUF5321"/>
</dbReference>
<comment type="caution">
    <text evidence="2">The sequence shown here is derived from an EMBL/GenBank/DDBJ whole genome shotgun (WGS) entry which is preliminary data.</text>
</comment>
<proteinExistence type="predicted"/>
<evidence type="ECO:0000313" key="3">
    <source>
        <dbReference type="Proteomes" id="UP000244722"/>
    </source>
</evidence>
<accession>A0A2T6ZCZ3</accession>
<name>A0A2T6ZCZ3_TUBBO</name>
<feature type="region of interest" description="Disordered" evidence="1">
    <location>
        <begin position="160"/>
        <end position="219"/>
    </location>
</feature>
<dbReference type="Proteomes" id="UP000244722">
    <property type="component" value="Unassembled WGS sequence"/>
</dbReference>
<protein>
    <submittedName>
        <fullName evidence="2">Uncharacterized protein</fullName>
    </submittedName>
</protein>
<dbReference type="Pfam" id="PF17254">
    <property type="entry name" value="DUF5321"/>
    <property type="match status" value="1"/>
</dbReference>
<reference evidence="2 3" key="1">
    <citation type="submission" date="2017-04" db="EMBL/GenBank/DDBJ databases">
        <title>Draft genome sequence of Tuber borchii Vittad., a whitish edible truffle.</title>
        <authorList>
            <consortium name="DOE Joint Genome Institute"/>
            <person name="Murat C."/>
            <person name="Kuo A."/>
            <person name="Barry K.W."/>
            <person name="Clum A."/>
            <person name="Dockter R.B."/>
            <person name="Fauchery L."/>
            <person name="Iotti M."/>
            <person name="Kohler A."/>
            <person name="Labutti K."/>
            <person name="Lindquist E.A."/>
            <person name="Lipzen A."/>
            <person name="Ohm R.A."/>
            <person name="Wang M."/>
            <person name="Grigoriev I.V."/>
            <person name="Zambonelli A."/>
            <person name="Martin F.M."/>
        </authorList>
    </citation>
    <scope>NUCLEOTIDE SEQUENCE [LARGE SCALE GENOMIC DNA]</scope>
    <source>
        <strain evidence="2 3">Tbo3840</strain>
    </source>
</reference>
<dbReference type="EMBL" id="NESQ01000382">
    <property type="protein sequence ID" value="PUU73371.1"/>
    <property type="molecule type" value="Genomic_DNA"/>
</dbReference>
<evidence type="ECO:0000256" key="1">
    <source>
        <dbReference type="SAM" id="MobiDB-lite"/>
    </source>
</evidence>
<organism evidence="2 3">
    <name type="scientific">Tuber borchii</name>
    <name type="common">White truffle</name>
    <dbReference type="NCBI Taxonomy" id="42251"/>
    <lineage>
        <taxon>Eukaryota</taxon>
        <taxon>Fungi</taxon>
        <taxon>Dikarya</taxon>
        <taxon>Ascomycota</taxon>
        <taxon>Pezizomycotina</taxon>
        <taxon>Pezizomycetes</taxon>
        <taxon>Pezizales</taxon>
        <taxon>Tuberaceae</taxon>
        <taxon>Tuber</taxon>
    </lineage>
</organism>
<dbReference type="AlphaFoldDB" id="A0A2T6ZCZ3"/>
<sequence>MTLQRLRPITHLRIIDSKCPTYPRAHFSIVCPRLIQHPAPSKARFLPRILDPAVWFPFYKTETKKRKASSKEKNPKIHNPATFFVIMAMLIGSQGIQMIRIRQTHDDYMWRADTKIAVLREVIERLEKGEDVDVEKMLGVGNEKEEKSWEEVLKQLEEEDAEWAAKRNQKAQPAPSVGGSDNTVAETSKSEERTGENKRPKEEPAKPRGPRSARDYGFS</sequence>